<keyword evidence="2" id="KW-0808">Transferase</keyword>
<dbReference type="Gene3D" id="3.30.420.40">
    <property type="match status" value="2"/>
</dbReference>
<dbReference type="GO" id="GO:0046872">
    <property type="term" value="F:metal ion binding"/>
    <property type="evidence" value="ECO:0007669"/>
    <property type="project" value="UniProtKB-KW"/>
</dbReference>
<evidence type="ECO:0000256" key="1">
    <source>
        <dbReference type="ARBA" id="ARBA00012156"/>
    </source>
</evidence>
<evidence type="ECO:0000256" key="5">
    <source>
        <dbReference type="ARBA" id="ARBA00023315"/>
    </source>
</evidence>
<organism evidence="8">
    <name type="scientific">marine sediment metagenome</name>
    <dbReference type="NCBI Taxonomy" id="412755"/>
    <lineage>
        <taxon>unclassified sequences</taxon>
        <taxon>metagenomes</taxon>
        <taxon>ecological metagenomes</taxon>
    </lineage>
</organism>
<comment type="caution">
    <text evidence="8">The sequence shown here is derived from an EMBL/GenBank/DDBJ whole genome shotgun (WGS) entry which is preliminary data.</text>
</comment>
<feature type="non-terminal residue" evidence="8">
    <location>
        <position position="1"/>
    </location>
</feature>
<evidence type="ECO:0000256" key="4">
    <source>
        <dbReference type="ARBA" id="ARBA00022723"/>
    </source>
</evidence>
<evidence type="ECO:0000256" key="6">
    <source>
        <dbReference type="ARBA" id="ARBA00048117"/>
    </source>
</evidence>
<dbReference type="AlphaFoldDB" id="X0VWA1"/>
<dbReference type="GO" id="GO:0061711">
    <property type="term" value="F:tRNA N(6)-L-threonylcarbamoyladenine synthase activity"/>
    <property type="evidence" value="ECO:0007669"/>
    <property type="project" value="UniProtKB-EC"/>
</dbReference>
<dbReference type="InterPro" id="IPR000905">
    <property type="entry name" value="Gcp-like_dom"/>
</dbReference>
<proteinExistence type="predicted"/>
<accession>X0VWA1</accession>
<dbReference type="NCBIfam" id="TIGR03723">
    <property type="entry name" value="T6A_TsaD_YgjD"/>
    <property type="match status" value="1"/>
</dbReference>
<dbReference type="Pfam" id="PF00814">
    <property type="entry name" value="TsaD"/>
    <property type="match status" value="1"/>
</dbReference>
<keyword evidence="4" id="KW-0479">Metal-binding</keyword>
<dbReference type="InterPro" id="IPR043129">
    <property type="entry name" value="ATPase_NBD"/>
</dbReference>
<reference evidence="8" key="1">
    <citation type="journal article" date="2014" name="Front. Microbiol.">
        <title>High frequency of phylogenetically diverse reductive dehalogenase-homologous genes in deep subseafloor sedimentary metagenomes.</title>
        <authorList>
            <person name="Kawai M."/>
            <person name="Futagami T."/>
            <person name="Toyoda A."/>
            <person name="Takaki Y."/>
            <person name="Nishi S."/>
            <person name="Hori S."/>
            <person name="Arai W."/>
            <person name="Tsubouchi T."/>
            <person name="Morono Y."/>
            <person name="Uchiyama I."/>
            <person name="Ito T."/>
            <person name="Fujiyama A."/>
            <person name="Inagaki F."/>
            <person name="Takami H."/>
        </authorList>
    </citation>
    <scope>NUCLEOTIDE SEQUENCE</scope>
    <source>
        <strain evidence="8">Expedition CK06-06</strain>
    </source>
</reference>
<sequence>CDETAAAVVRGGRVLSSVVSSSVPLHEKYGGVIPEIASRFHIEYINQVTKKALKKARMRLKDLELVAVTEEPGLPGSLIAGKAFAGALGYSLGIPPVPVNHLAAHLFANFLDKKRPTPRFPFVGVVVSGGHTNIFVCKSFKDLELIGRTRDDAIGEAFDKVAKILGIGYPGGPAIEKYARRFTKKTPIKFPRAYLERDSFDFSLSGIKTAVFYYVRGTKLSRGEISRISWSFQEAVFDVLAERLVRACRKFGLNEI</sequence>
<dbReference type="EC" id="2.3.1.234" evidence="1"/>
<evidence type="ECO:0000313" key="8">
    <source>
        <dbReference type="EMBL" id="GAG22694.1"/>
    </source>
</evidence>
<dbReference type="SUPFAM" id="SSF53067">
    <property type="entry name" value="Actin-like ATPase domain"/>
    <property type="match status" value="2"/>
</dbReference>
<protein>
    <recommendedName>
        <fullName evidence="1">N(6)-L-threonylcarbamoyladenine synthase</fullName>
        <ecNumber evidence="1">2.3.1.234</ecNumber>
    </recommendedName>
</protein>
<dbReference type="PANTHER" id="PTHR11735">
    <property type="entry name" value="TRNA N6-ADENOSINE THREONYLCARBAMOYLTRANSFERASE"/>
    <property type="match status" value="1"/>
</dbReference>
<dbReference type="InterPro" id="IPR022450">
    <property type="entry name" value="TsaD"/>
</dbReference>
<dbReference type="PANTHER" id="PTHR11735:SF6">
    <property type="entry name" value="TRNA N6-ADENOSINE THREONYLCARBAMOYLTRANSFERASE, MITOCHONDRIAL"/>
    <property type="match status" value="1"/>
</dbReference>
<dbReference type="GO" id="GO:0002949">
    <property type="term" value="P:tRNA threonylcarbamoyladenosine modification"/>
    <property type="evidence" value="ECO:0007669"/>
    <property type="project" value="InterPro"/>
</dbReference>
<keyword evidence="3" id="KW-0819">tRNA processing</keyword>
<dbReference type="InterPro" id="IPR017861">
    <property type="entry name" value="KAE1/TsaD"/>
</dbReference>
<dbReference type="EMBL" id="BARS01038446">
    <property type="protein sequence ID" value="GAG22694.1"/>
    <property type="molecule type" value="Genomic_DNA"/>
</dbReference>
<feature type="non-terminal residue" evidence="8">
    <location>
        <position position="256"/>
    </location>
</feature>
<dbReference type="PRINTS" id="PR00789">
    <property type="entry name" value="OSIALOPTASE"/>
</dbReference>
<gene>
    <name evidence="8" type="ORF">S01H1_58830</name>
</gene>
<keyword evidence="5" id="KW-0012">Acyltransferase</keyword>
<name>X0VWA1_9ZZZZ</name>
<feature type="domain" description="Gcp-like" evidence="7">
    <location>
        <begin position="14"/>
        <end position="255"/>
    </location>
</feature>
<dbReference type="NCBIfam" id="TIGR00329">
    <property type="entry name" value="gcp_kae1"/>
    <property type="match status" value="1"/>
</dbReference>
<evidence type="ECO:0000256" key="3">
    <source>
        <dbReference type="ARBA" id="ARBA00022694"/>
    </source>
</evidence>
<comment type="catalytic activity">
    <reaction evidence="6">
        <text>L-threonylcarbamoyladenylate + adenosine(37) in tRNA = N(6)-L-threonylcarbamoyladenosine(37) in tRNA + AMP + H(+)</text>
        <dbReference type="Rhea" id="RHEA:37059"/>
        <dbReference type="Rhea" id="RHEA-COMP:10162"/>
        <dbReference type="Rhea" id="RHEA-COMP:10163"/>
        <dbReference type="ChEBI" id="CHEBI:15378"/>
        <dbReference type="ChEBI" id="CHEBI:73682"/>
        <dbReference type="ChEBI" id="CHEBI:74411"/>
        <dbReference type="ChEBI" id="CHEBI:74418"/>
        <dbReference type="ChEBI" id="CHEBI:456215"/>
        <dbReference type="EC" id="2.3.1.234"/>
    </reaction>
</comment>
<evidence type="ECO:0000256" key="2">
    <source>
        <dbReference type="ARBA" id="ARBA00022679"/>
    </source>
</evidence>
<evidence type="ECO:0000259" key="7">
    <source>
        <dbReference type="Pfam" id="PF00814"/>
    </source>
</evidence>